<accession>A0ABY0G846</accession>
<reference evidence="3" key="1">
    <citation type="journal article" date="2019" name="bioRxiv">
        <title>Genomics, evolutionary history and diagnostics of the Alternaria alternata species group including apple and Asian pear pathotypes.</title>
        <authorList>
            <person name="Armitage A.D."/>
            <person name="Cockerton H.M."/>
            <person name="Sreenivasaprasad S."/>
            <person name="Woodhall J.W."/>
            <person name="Lane C.R."/>
            <person name="Harrison R.J."/>
            <person name="Clarkson J.P."/>
        </authorList>
    </citation>
    <scope>NUCLEOTIDE SEQUENCE [LARGE SCALE GENOMIC DNA]</scope>
    <source>
        <strain evidence="3">FERA 635</strain>
    </source>
</reference>
<dbReference type="Proteomes" id="UP000293195">
    <property type="component" value="Unassembled WGS sequence"/>
</dbReference>
<evidence type="ECO:0000313" key="2">
    <source>
        <dbReference type="EMBL" id="RYN99758.1"/>
    </source>
</evidence>
<comment type="caution">
    <text evidence="2">The sequence shown here is derived from an EMBL/GenBank/DDBJ whole genome shotgun (WGS) entry which is preliminary data.</text>
</comment>
<evidence type="ECO:0000256" key="1">
    <source>
        <dbReference type="SAM" id="MobiDB-lite"/>
    </source>
</evidence>
<evidence type="ECO:0000313" key="3">
    <source>
        <dbReference type="Proteomes" id="UP000293195"/>
    </source>
</evidence>
<dbReference type="EMBL" id="PDXF01000022">
    <property type="protein sequence ID" value="RYN99758.1"/>
    <property type="molecule type" value="Genomic_DNA"/>
</dbReference>
<sequence>MLLEKAKSLEVITMSFDEPTWGTEWEQKEKTLAPLKDIAGRVKFRLGEVEAGEELTDEEEVEEAKLKRPHTLSQSPRALTSPYAPSSPLYWNLLAFSPTSQANQVAHHHNLRAWPVPQADIALQKPPSPATALTLPTKSPAWNLLQAANYPQTTPLDQFSGLAYRLPAICRPSSCLYKPPSPTPLTPSPHSLHEIDSPHQVGFQHHGLMLQTLTKIS</sequence>
<proteinExistence type="predicted"/>
<name>A0ABY0G846_9PLEO</name>
<gene>
    <name evidence="2" type="ORF">AA0119_g6492</name>
</gene>
<protein>
    <submittedName>
        <fullName evidence="2">Uncharacterized protein</fullName>
    </submittedName>
</protein>
<feature type="region of interest" description="Disordered" evidence="1">
    <location>
        <begin position="54"/>
        <end position="80"/>
    </location>
</feature>
<organism evidence="2 3">
    <name type="scientific">Alternaria tenuissima</name>
    <dbReference type="NCBI Taxonomy" id="119927"/>
    <lineage>
        <taxon>Eukaryota</taxon>
        <taxon>Fungi</taxon>
        <taxon>Dikarya</taxon>
        <taxon>Ascomycota</taxon>
        <taxon>Pezizomycotina</taxon>
        <taxon>Dothideomycetes</taxon>
        <taxon>Pleosporomycetidae</taxon>
        <taxon>Pleosporales</taxon>
        <taxon>Pleosporineae</taxon>
        <taxon>Pleosporaceae</taxon>
        <taxon>Alternaria</taxon>
        <taxon>Alternaria sect. Alternaria</taxon>
        <taxon>Alternaria alternata complex</taxon>
    </lineage>
</organism>
<keyword evidence="3" id="KW-1185">Reference proteome</keyword>